<evidence type="ECO:0000313" key="2">
    <source>
        <dbReference type="EMBL" id="GKT35183.1"/>
    </source>
</evidence>
<name>A0ABQ5KRT1_9EUKA</name>
<proteinExistence type="predicted"/>
<gene>
    <name evidence="2" type="ORF">ADUPG1_002941</name>
</gene>
<keyword evidence="3" id="KW-1185">Reference proteome</keyword>
<comment type="caution">
    <text evidence="2">The sequence shown here is derived from an EMBL/GenBank/DDBJ whole genome shotgun (WGS) entry which is preliminary data.</text>
</comment>
<protein>
    <submittedName>
        <fullName evidence="2">Uncharacterized protein</fullName>
    </submittedName>
</protein>
<evidence type="ECO:0000256" key="1">
    <source>
        <dbReference type="SAM" id="SignalP"/>
    </source>
</evidence>
<dbReference type="Proteomes" id="UP001057375">
    <property type="component" value="Unassembled WGS sequence"/>
</dbReference>
<sequence>MVAIMPIILGVALLEGSLFSYLEQVLDEEDMMPSYDRAMQKHSQFIDLVKEQIRTGEETLDYEALYKIDSSKEETLLGFYVQVDGKEMYRSPWMQALDLDMTEYEDLGWLESVSAE</sequence>
<reference evidence="2" key="1">
    <citation type="submission" date="2022-03" db="EMBL/GenBank/DDBJ databases">
        <title>Draft genome sequence of Aduncisulcus paluster, a free-living microaerophilic Fornicata.</title>
        <authorList>
            <person name="Yuyama I."/>
            <person name="Kume K."/>
            <person name="Tamura T."/>
            <person name="Inagaki Y."/>
            <person name="Hashimoto T."/>
        </authorList>
    </citation>
    <scope>NUCLEOTIDE SEQUENCE</scope>
    <source>
        <strain evidence="2">NY0171</strain>
    </source>
</reference>
<keyword evidence="1" id="KW-0732">Signal</keyword>
<evidence type="ECO:0000313" key="3">
    <source>
        <dbReference type="Proteomes" id="UP001057375"/>
    </source>
</evidence>
<feature type="signal peptide" evidence="1">
    <location>
        <begin position="1"/>
        <end position="19"/>
    </location>
</feature>
<accession>A0ABQ5KRT1</accession>
<feature type="non-terminal residue" evidence="2">
    <location>
        <position position="116"/>
    </location>
</feature>
<feature type="chain" id="PRO_5047519163" evidence="1">
    <location>
        <begin position="20"/>
        <end position="116"/>
    </location>
</feature>
<dbReference type="EMBL" id="BQXS01003716">
    <property type="protein sequence ID" value="GKT35183.1"/>
    <property type="molecule type" value="Genomic_DNA"/>
</dbReference>
<organism evidence="2 3">
    <name type="scientific">Aduncisulcus paluster</name>
    <dbReference type="NCBI Taxonomy" id="2918883"/>
    <lineage>
        <taxon>Eukaryota</taxon>
        <taxon>Metamonada</taxon>
        <taxon>Carpediemonas-like organisms</taxon>
        <taxon>Aduncisulcus</taxon>
    </lineage>
</organism>